<dbReference type="Pfam" id="PF04193">
    <property type="entry name" value="PQ-loop"/>
    <property type="match status" value="2"/>
</dbReference>
<evidence type="ECO:0000313" key="9">
    <source>
        <dbReference type="EMBL" id="KAG2214130.1"/>
    </source>
</evidence>
<dbReference type="OrthoDB" id="2020070at2759"/>
<dbReference type="FunFam" id="1.20.1280.290:FF:000009">
    <property type="entry name" value="PQ loop repeat family protein"/>
    <property type="match status" value="1"/>
</dbReference>
<sequence length="1243" mass="141839">MTVCIPTQDGIPYIQWINYIFGDCAYSTQEAISLLLGYASILFWLNAQLPQVIENYKTGSADCLSLNFLSIWLAGDTANLIGALLTHQLPFQLYLGFYFVSIDICLLCQWIYYSKIKAQTSNDDYLIIPSSSSHEIISNKQQTEIFQHPAQSPLNIHASNVIIDELTPFSSSASPSKWYTLDSSTEKKQASKFMAMLLFSTWFLAPSSDLSTMSTSVSTSTFTLSQDNIIWLGRIFAWTCTSLYLMSRIPQLLKNRRRQSVEGLSASLFIFAVCGNLTYATSILSHPGQTIDSLLEALPYLIGSADDHTSSPAVQKIETLEFNTTWDYDQNPWVIKDSIYNSTNNNQGYFLQHLTSYTTEGHDYDTLYNTKSSVQIDQSVTIVLPIYSKDSLLKLDTISSWTANVNYQISVVCSSQLKAQVDEKLDNQQIKITVIDRPTITTSASSSTFALGTAGASIWLQLLSQNDIETDYVYIMDESTPLTTSSLGELDYLFRVNQLDDYKNAFIGTRALVMAPNQETATENFCLPINNQLPNNISQPADMLLGAWLLNKSWLPYIMTDMSLDALKLPLGYYLSLNLNSQLNIPTIALPLPPDEQQTNSNKQLCEKVQEQWVSNVEWRNLVIKNRFPTALQYRFLSESGVLIVANGAKQLISLYPLLCRFKNYPAHLAIIGNDINGETVKNALLETNCHSNVRVHDFSSMREHTEDASIGMLVKAIQPQIMIQIKSNDAMYYALQAMSNAHQITEIGLPEKEIVHALWIPDLSLHALKYWNTIRIKLVVITDRRPHSLSRLLQSAAKSIYVGDQVDLMVHMEQSADRVTRMLVNSFLWRQGQKMIRHRIRKGGLMPAIIESWYPSNNDEYAVLLEDDIEVSPLFYVWSKYAILKYRYSGNSEAYRLMYGISLYAPRNLELPPAGRVTFDPNSVLLPAGFPEHIPYASQVPCSWGGVYFPEHWREFHTYLVRRLEDLNLPKDHQQRLISVPGSRSDKWKKSWKKYFIELVYLRSYLMLYPNFQEFEAFSTNHVEFGTHVKSEKRQSVIGTFMVPLMQRDTILSQLPNSSLPLFEDLPVLDLWGQLQTRDGLEAIASKYHEHVSTCPRTFGTFDPLEFFCVVDGPPDPLQQFPMSPKKPKPPVLLKDAVQPIQYNYVYDFTEEQEEQARNEILEFGPKPIDVAQLPTVEERFSNKDDEMLDLENDLDTLNRLYLKLNPENLEFLEDEKMEMGEDEEEVEEEDDEDLDDEENDM</sequence>
<accession>A0A8H7VBB0</accession>
<gene>
    <name evidence="9" type="ORF">INT46_001864</name>
</gene>
<comment type="subcellular location">
    <subcellularLocation>
        <location evidence="1">Membrane</location>
        <topology evidence="1">Multi-pass membrane protein</topology>
    </subcellularLocation>
</comment>
<evidence type="ECO:0000256" key="6">
    <source>
        <dbReference type="ARBA" id="ARBA00050768"/>
    </source>
</evidence>
<feature type="region of interest" description="Disordered" evidence="7">
    <location>
        <begin position="1214"/>
        <end position="1243"/>
    </location>
</feature>
<dbReference type="Gene3D" id="1.20.1280.290">
    <property type="match status" value="2"/>
</dbReference>
<dbReference type="GO" id="GO:0098852">
    <property type="term" value="C:lytic vacuole membrane"/>
    <property type="evidence" value="ECO:0007669"/>
    <property type="project" value="UniProtKB-ARBA"/>
</dbReference>
<dbReference type="GO" id="GO:0034486">
    <property type="term" value="P:vacuolar transmembrane transport"/>
    <property type="evidence" value="ECO:0007669"/>
    <property type="project" value="UniProtKB-ARBA"/>
</dbReference>
<keyword evidence="10" id="KW-1185">Reference proteome</keyword>
<reference evidence="9" key="1">
    <citation type="submission" date="2020-12" db="EMBL/GenBank/DDBJ databases">
        <title>Metabolic potential, ecology and presence of endohyphal bacteria is reflected in genomic diversity of Mucoromycotina.</title>
        <authorList>
            <person name="Muszewska A."/>
            <person name="Okrasinska A."/>
            <person name="Steczkiewicz K."/>
            <person name="Drgas O."/>
            <person name="Orlowska M."/>
            <person name="Perlinska-Lenart U."/>
            <person name="Aleksandrzak-Piekarczyk T."/>
            <person name="Szatraj K."/>
            <person name="Zielenkiewicz U."/>
            <person name="Pilsyk S."/>
            <person name="Malc E."/>
            <person name="Mieczkowski P."/>
            <person name="Kruszewska J.S."/>
            <person name="Biernat P."/>
            <person name="Pawlowska J."/>
        </authorList>
    </citation>
    <scope>NUCLEOTIDE SEQUENCE</scope>
    <source>
        <strain evidence="9">CBS 226.32</strain>
    </source>
</reference>
<dbReference type="SMART" id="SM00679">
    <property type="entry name" value="CTNS"/>
    <property type="match status" value="2"/>
</dbReference>
<dbReference type="EMBL" id="JAEPRC010000028">
    <property type="protein sequence ID" value="KAG2214130.1"/>
    <property type="molecule type" value="Genomic_DNA"/>
</dbReference>
<proteinExistence type="inferred from homology"/>
<dbReference type="PANTHER" id="PTHR33604:SF3">
    <property type="entry name" value="OSJNBA0004B13.7 PROTEIN"/>
    <property type="match status" value="1"/>
</dbReference>
<keyword evidence="3 8" id="KW-1133">Transmembrane helix</keyword>
<evidence type="ECO:0000256" key="8">
    <source>
        <dbReference type="SAM" id="Phobius"/>
    </source>
</evidence>
<name>A0A8H7VBB0_9FUNG</name>
<evidence type="ECO:0000256" key="4">
    <source>
        <dbReference type="ARBA" id="ARBA00023136"/>
    </source>
</evidence>
<evidence type="ECO:0000256" key="3">
    <source>
        <dbReference type="ARBA" id="ARBA00022989"/>
    </source>
</evidence>
<dbReference type="InterPro" id="IPR029044">
    <property type="entry name" value="Nucleotide-diphossugar_trans"/>
</dbReference>
<dbReference type="Proteomes" id="UP000650833">
    <property type="component" value="Unassembled WGS sequence"/>
</dbReference>
<organism evidence="9 10">
    <name type="scientific">Mucor plumbeus</name>
    <dbReference type="NCBI Taxonomy" id="97098"/>
    <lineage>
        <taxon>Eukaryota</taxon>
        <taxon>Fungi</taxon>
        <taxon>Fungi incertae sedis</taxon>
        <taxon>Mucoromycota</taxon>
        <taxon>Mucoromycotina</taxon>
        <taxon>Mucoromycetes</taxon>
        <taxon>Mucorales</taxon>
        <taxon>Mucorineae</taxon>
        <taxon>Mucoraceae</taxon>
        <taxon>Mucor</taxon>
    </lineage>
</organism>
<dbReference type="GO" id="GO:0015174">
    <property type="term" value="F:basic amino acid transmembrane transporter activity"/>
    <property type="evidence" value="ECO:0007669"/>
    <property type="project" value="UniProtKB-ARBA"/>
</dbReference>
<feature type="transmembrane region" description="Helical" evidence="8">
    <location>
        <begin position="66"/>
        <end position="85"/>
    </location>
</feature>
<dbReference type="InterPro" id="IPR006603">
    <property type="entry name" value="PQ-loop_rpt"/>
</dbReference>
<evidence type="ECO:0000256" key="2">
    <source>
        <dbReference type="ARBA" id="ARBA00022692"/>
    </source>
</evidence>
<evidence type="ECO:0000256" key="7">
    <source>
        <dbReference type="SAM" id="MobiDB-lite"/>
    </source>
</evidence>
<keyword evidence="4 8" id="KW-0472">Membrane</keyword>
<evidence type="ECO:0000256" key="5">
    <source>
        <dbReference type="ARBA" id="ARBA00038039"/>
    </source>
</evidence>
<comment type="catalytic activity">
    <reaction evidence="6">
        <text>L-histidine(out) + L-arginine(in) = L-histidine(in) + L-arginine(out)</text>
        <dbReference type="Rhea" id="RHEA:71063"/>
        <dbReference type="ChEBI" id="CHEBI:32682"/>
        <dbReference type="ChEBI" id="CHEBI:57595"/>
    </reaction>
</comment>
<comment type="caution">
    <text evidence="9">The sequence shown here is derived from an EMBL/GenBank/DDBJ whole genome shotgun (WGS) entry which is preliminary data.</text>
</comment>
<dbReference type="Gene3D" id="3.90.550.10">
    <property type="entry name" value="Spore Coat Polysaccharide Biosynthesis Protein SpsA, Chain A"/>
    <property type="match status" value="1"/>
</dbReference>
<feature type="transmembrane region" description="Helical" evidence="8">
    <location>
        <begin position="266"/>
        <end position="284"/>
    </location>
</feature>
<evidence type="ECO:0000256" key="1">
    <source>
        <dbReference type="ARBA" id="ARBA00004141"/>
    </source>
</evidence>
<protein>
    <submittedName>
        <fullName evidence="9">Uncharacterized protein</fullName>
    </submittedName>
</protein>
<keyword evidence="2 8" id="KW-0812">Transmembrane</keyword>
<feature type="transmembrane region" description="Helical" evidence="8">
    <location>
        <begin position="91"/>
        <end position="113"/>
    </location>
</feature>
<evidence type="ECO:0000313" key="10">
    <source>
        <dbReference type="Proteomes" id="UP000650833"/>
    </source>
</evidence>
<comment type="similarity">
    <text evidence="5">Belongs to the laat-1 family.</text>
</comment>
<dbReference type="PANTHER" id="PTHR33604">
    <property type="entry name" value="OSJNBA0004B13.7 PROTEIN"/>
    <property type="match status" value="1"/>
</dbReference>
<dbReference type="AlphaFoldDB" id="A0A8H7VBB0"/>